<dbReference type="AlphaFoldDB" id="A0A803PCC2"/>
<accession>A0A803PCC2</accession>
<dbReference type="Proteomes" id="UP000596661">
    <property type="component" value="Chromosome 4"/>
</dbReference>
<reference evidence="1" key="1">
    <citation type="submission" date="2018-11" db="EMBL/GenBank/DDBJ databases">
        <authorList>
            <person name="Grassa J C."/>
        </authorList>
    </citation>
    <scope>NUCLEOTIDE SEQUENCE [LARGE SCALE GENOMIC DNA]</scope>
</reference>
<protein>
    <submittedName>
        <fullName evidence="1">Uncharacterized protein</fullName>
    </submittedName>
</protein>
<evidence type="ECO:0000313" key="2">
    <source>
        <dbReference type="Proteomes" id="UP000596661"/>
    </source>
</evidence>
<dbReference type="EMBL" id="UZAU01000382">
    <property type="status" value="NOT_ANNOTATED_CDS"/>
    <property type="molecule type" value="Genomic_DNA"/>
</dbReference>
<reference evidence="1" key="2">
    <citation type="submission" date="2021-03" db="UniProtKB">
        <authorList>
            <consortium name="EnsemblPlants"/>
        </authorList>
    </citation>
    <scope>IDENTIFICATION</scope>
</reference>
<sequence length="229" mass="23866">MDRSAKISQLNSIVPAASVSESPSLPLPSPTVAHDEAPSSIAVHSNDAPFVSSTLANSISENISVDPTLFAPSTTTVLGSIPDAVFPSSGPIEQNSTGPVISCSALASASSSTMLLPFSSSTPILTHTAPTFTLSGTTTDPTIPFSLPHVQHSSPFNTGNNPFLGHQGHMAFADNSGFLANQGLSRAFYDRPFQDDRCHLGTGDQQNIISSFLLTGEDNFSVLETSGFD</sequence>
<proteinExistence type="predicted"/>
<dbReference type="EnsemblPlants" id="evm.model.04.1252">
    <property type="protein sequence ID" value="cds.evm.model.04.1252"/>
    <property type="gene ID" value="evm.TU.04.1252"/>
</dbReference>
<evidence type="ECO:0000313" key="1">
    <source>
        <dbReference type="EnsemblPlants" id="cds.evm.model.04.1252"/>
    </source>
</evidence>
<organism evidence="1 2">
    <name type="scientific">Cannabis sativa</name>
    <name type="common">Hemp</name>
    <name type="synonym">Marijuana</name>
    <dbReference type="NCBI Taxonomy" id="3483"/>
    <lineage>
        <taxon>Eukaryota</taxon>
        <taxon>Viridiplantae</taxon>
        <taxon>Streptophyta</taxon>
        <taxon>Embryophyta</taxon>
        <taxon>Tracheophyta</taxon>
        <taxon>Spermatophyta</taxon>
        <taxon>Magnoliopsida</taxon>
        <taxon>eudicotyledons</taxon>
        <taxon>Gunneridae</taxon>
        <taxon>Pentapetalae</taxon>
        <taxon>rosids</taxon>
        <taxon>fabids</taxon>
        <taxon>Rosales</taxon>
        <taxon>Cannabaceae</taxon>
        <taxon>Cannabis</taxon>
    </lineage>
</organism>
<dbReference type="Gramene" id="evm.model.04.1252">
    <property type="protein sequence ID" value="cds.evm.model.04.1252"/>
    <property type="gene ID" value="evm.TU.04.1252"/>
</dbReference>
<name>A0A803PCC2_CANSA</name>
<keyword evidence="2" id="KW-1185">Reference proteome</keyword>